<dbReference type="SUPFAM" id="SSF54403">
    <property type="entry name" value="Cystatin/monellin"/>
    <property type="match status" value="2"/>
</dbReference>
<comment type="caution">
    <text evidence="3">The sequence shown here is derived from an EMBL/GenBank/DDBJ whole genome shotgun (WGS) entry which is preliminary data.</text>
</comment>
<organism evidence="3 4">
    <name type="scientific">Halalkalibacter oceani</name>
    <dbReference type="NCBI Taxonomy" id="1653776"/>
    <lineage>
        <taxon>Bacteria</taxon>
        <taxon>Bacillati</taxon>
        <taxon>Bacillota</taxon>
        <taxon>Bacilli</taxon>
        <taxon>Bacillales</taxon>
        <taxon>Bacillaceae</taxon>
        <taxon>Halalkalibacter</taxon>
    </lineage>
</organism>
<dbReference type="InterPro" id="IPR041401">
    <property type="entry name" value="TseB-like_dom"/>
</dbReference>
<evidence type="ECO:0000259" key="1">
    <source>
        <dbReference type="Pfam" id="PF03413"/>
    </source>
</evidence>
<protein>
    <submittedName>
        <fullName evidence="3">DUF5590 domain-containing protein</fullName>
    </submittedName>
</protein>
<dbReference type="InterPro" id="IPR046350">
    <property type="entry name" value="Cystatin_sf"/>
</dbReference>
<evidence type="ECO:0000313" key="4">
    <source>
        <dbReference type="Proteomes" id="UP001139179"/>
    </source>
</evidence>
<dbReference type="Pfam" id="PF03413">
    <property type="entry name" value="PepSY"/>
    <property type="match status" value="1"/>
</dbReference>
<feature type="domain" description="PepSY" evidence="1">
    <location>
        <begin position="95"/>
        <end position="152"/>
    </location>
</feature>
<accession>A0A9X2IM59</accession>
<evidence type="ECO:0000313" key="3">
    <source>
        <dbReference type="EMBL" id="MCM3713554.1"/>
    </source>
</evidence>
<dbReference type="EMBL" id="JAMBOL010000003">
    <property type="protein sequence ID" value="MCM3713554.1"/>
    <property type="molecule type" value="Genomic_DNA"/>
</dbReference>
<dbReference type="RefSeq" id="WP_251222364.1">
    <property type="nucleotide sequence ID" value="NZ_JAMBOL010000003.1"/>
</dbReference>
<evidence type="ECO:0000259" key="2">
    <source>
        <dbReference type="Pfam" id="PF17881"/>
    </source>
</evidence>
<reference evidence="3" key="1">
    <citation type="submission" date="2022-05" db="EMBL/GenBank/DDBJ databases">
        <title>Comparative Genomics of Spacecraft Associated Microbes.</title>
        <authorList>
            <person name="Tran M.T."/>
            <person name="Wright A."/>
            <person name="Seuylemezian A."/>
            <person name="Eisen J."/>
            <person name="Coil D."/>
        </authorList>
    </citation>
    <scope>NUCLEOTIDE SEQUENCE</scope>
    <source>
        <strain evidence="3">214.1.1</strain>
    </source>
</reference>
<dbReference type="Pfam" id="PF17881">
    <property type="entry name" value="TseB"/>
    <property type="match status" value="1"/>
</dbReference>
<dbReference type="Proteomes" id="UP001139179">
    <property type="component" value="Unassembled WGS sequence"/>
</dbReference>
<sequence length="159" mass="18069">MKKWIVSGIIVLFLVVCGAVAYSYNSIRTPLDEQYARAEAYAINEAGLHTITDITYYHGTNTYYVVTGSDTEQEQIIWIADDFQSHHMEAAADGITKQQALEIAASQVDIDHVQAIRLGFERQLPVYEVTYINSEGNQAYYYMTFADGTFMKRYQLRVG</sequence>
<dbReference type="AlphaFoldDB" id="A0A9X2IM59"/>
<proteinExistence type="predicted"/>
<keyword evidence="4" id="KW-1185">Reference proteome</keyword>
<name>A0A9X2IM59_9BACI</name>
<dbReference type="Gene3D" id="3.10.450.40">
    <property type="match status" value="2"/>
</dbReference>
<dbReference type="InterPro" id="IPR025711">
    <property type="entry name" value="PepSY"/>
</dbReference>
<feature type="domain" description="Cell wall elongation regulator TseB-like" evidence="2">
    <location>
        <begin position="38"/>
        <end position="79"/>
    </location>
</feature>
<gene>
    <name evidence="3" type="ORF">M3202_05620</name>
</gene>